<evidence type="ECO:0000256" key="4">
    <source>
        <dbReference type="ARBA" id="ARBA00022603"/>
    </source>
</evidence>
<evidence type="ECO:0000256" key="2">
    <source>
        <dbReference type="ARBA" id="ARBA00004286"/>
    </source>
</evidence>
<dbReference type="Gene3D" id="2.170.270.10">
    <property type="entry name" value="SET domain"/>
    <property type="match status" value="1"/>
</dbReference>
<dbReference type="FunFam" id="2.170.270.10:FF:000043">
    <property type="entry name" value="Histone-lysine N-methyltransferase"/>
    <property type="match status" value="1"/>
</dbReference>
<dbReference type="GO" id="GO:0005634">
    <property type="term" value="C:nucleus"/>
    <property type="evidence" value="ECO:0007669"/>
    <property type="project" value="UniProtKB-SubCell"/>
</dbReference>
<feature type="region of interest" description="Disordered" evidence="8">
    <location>
        <begin position="19"/>
        <end position="41"/>
    </location>
</feature>
<dbReference type="PROSITE" id="PS50280">
    <property type="entry name" value="SET"/>
    <property type="match status" value="1"/>
</dbReference>
<dbReference type="SMART" id="SM00317">
    <property type="entry name" value="SET"/>
    <property type="match status" value="1"/>
</dbReference>
<dbReference type="SUPFAM" id="SSF82199">
    <property type="entry name" value="SET domain"/>
    <property type="match status" value="1"/>
</dbReference>
<protein>
    <submittedName>
        <fullName evidence="12">Histone-lysine N-methyltransferase ASHR3-like isoform X1</fullName>
    </submittedName>
</protein>
<dbReference type="InterPro" id="IPR046341">
    <property type="entry name" value="SET_dom_sf"/>
</dbReference>
<dbReference type="InterPro" id="IPR050777">
    <property type="entry name" value="SET2_Histone-Lys_MeTrsfase"/>
</dbReference>
<dbReference type="SMART" id="SM00508">
    <property type="entry name" value="PostSET"/>
    <property type="match status" value="1"/>
</dbReference>
<sequence>MLDLGNLLLPAATAAIQLGDPSCSSSSSSSRPETLDADPDLDGKWSRRLRFAVSTRGTCSVLKRERKVGKKVADGKAPLEDHVQAWKEKKISAGFSEEECFLPFLTNAPRMVDCRICNRCIYPGEEVRCLVTGCREGYHSTCVKHMIGSSTLKPFKCPQHSCFVCKQKAFWRCVRCEVAAHPKCAPWPMDVIYLKNRPGRAVCWRHPSDWRLEKEHADLTSDVGEAFLRLPLPYADQEFKMGSILKDFVENKTEPAPYVHIRRNVYLIKKKRDGTETGGGCTNCDANSTCNENCECRGLSISCSKACHCSDMCRNRPFRKDKKIKVVKTEYCGWGVVALEVMEKGDFVIEYIGEVIDDALCEQRLWDMKRRGDQNFYMCELHKDFTIDATFKGNASRFLNHSCDPNCKLEKWQVDGETRVGVFASRSIDIGEPLTYDYRFVHFGPMVKCHCGASNCQGYLGSKKKINPIPLCWGCKRKRSFMVPRAKTFS</sequence>
<feature type="domain" description="Post-SET" evidence="10">
    <location>
        <begin position="445"/>
        <end position="461"/>
    </location>
</feature>
<dbReference type="PANTHER" id="PTHR22884">
    <property type="entry name" value="SET DOMAIN PROTEINS"/>
    <property type="match status" value="1"/>
</dbReference>
<dbReference type="InterPro" id="IPR013083">
    <property type="entry name" value="Znf_RING/FYVE/PHD"/>
</dbReference>
<organism evidence="12 13">
    <name type="scientific">Canna indica</name>
    <name type="common">Indian-shot</name>
    <dbReference type="NCBI Taxonomy" id="4628"/>
    <lineage>
        <taxon>Eukaryota</taxon>
        <taxon>Viridiplantae</taxon>
        <taxon>Streptophyta</taxon>
        <taxon>Embryophyta</taxon>
        <taxon>Tracheophyta</taxon>
        <taxon>Spermatophyta</taxon>
        <taxon>Magnoliopsida</taxon>
        <taxon>Liliopsida</taxon>
        <taxon>Zingiberales</taxon>
        <taxon>Cannaceae</taxon>
        <taxon>Canna</taxon>
    </lineage>
</organism>
<feature type="domain" description="SET" evidence="9">
    <location>
        <begin position="322"/>
        <end position="439"/>
    </location>
</feature>
<dbReference type="Proteomes" id="UP001327560">
    <property type="component" value="Chromosome 5"/>
</dbReference>
<dbReference type="PROSITE" id="PS51215">
    <property type="entry name" value="AWS"/>
    <property type="match status" value="1"/>
</dbReference>
<evidence type="ECO:0000313" key="13">
    <source>
        <dbReference type="Proteomes" id="UP001327560"/>
    </source>
</evidence>
<accession>A0AAQ3QDH9</accession>
<keyword evidence="5" id="KW-0808">Transferase</keyword>
<keyword evidence="13" id="KW-1185">Reference proteome</keyword>
<dbReference type="GO" id="GO:0032259">
    <property type="term" value="P:methylation"/>
    <property type="evidence" value="ECO:0007669"/>
    <property type="project" value="UniProtKB-KW"/>
</dbReference>
<dbReference type="CDD" id="cd19175">
    <property type="entry name" value="SET_ASHR3-like"/>
    <property type="match status" value="1"/>
</dbReference>
<evidence type="ECO:0000256" key="7">
    <source>
        <dbReference type="ARBA" id="ARBA00023242"/>
    </source>
</evidence>
<gene>
    <name evidence="12" type="ORF">Cni_G17369</name>
</gene>
<reference evidence="12 13" key="1">
    <citation type="submission" date="2023-10" db="EMBL/GenBank/DDBJ databases">
        <title>Chromosome-scale genome assembly provides insights into flower coloration mechanisms of Canna indica.</title>
        <authorList>
            <person name="Li C."/>
        </authorList>
    </citation>
    <scope>NUCLEOTIDE SEQUENCE [LARGE SCALE GENOMIC DNA]</scope>
    <source>
        <tissue evidence="12">Flower</tissue>
    </source>
</reference>
<dbReference type="Pfam" id="PF00856">
    <property type="entry name" value="SET"/>
    <property type="match status" value="1"/>
</dbReference>
<dbReference type="InterPro" id="IPR003616">
    <property type="entry name" value="Post-SET_dom"/>
</dbReference>
<feature type="domain" description="AWS" evidence="11">
    <location>
        <begin position="279"/>
        <end position="322"/>
    </location>
</feature>
<evidence type="ECO:0000259" key="11">
    <source>
        <dbReference type="PROSITE" id="PS51215"/>
    </source>
</evidence>
<evidence type="ECO:0000259" key="9">
    <source>
        <dbReference type="PROSITE" id="PS50280"/>
    </source>
</evidence>
<comment type="subcellular location">
    <subcellularLocation>
        <location evidence="2">Chromosome</location>
    </subcellularLocation>
    <subcellularLocation>
        <location evidence="1">Nucleus</location>
    </subcellularLocation>
</comment>
<dbReference type="Gene3D" id="3.30.40.10">
    <property type="entry name" value="Zinc/RING finger domain, C3HC4 (zinc finger)"/>
    <property type="match status" value="1"/>
</dbReference>
<dbReference type="InterPro" id="IPR001214">
    <property type="entry name" value="SET_dom"/>
</dbReference>
<keyword evidence="3" id="KW-0158">Chromosome</keyword>
<dbReference type="GO" id="GO:0042054">
    <property type="term" value="F:histone methyltransferase activity"/>
    <property type="evidence" value="ECO:0007669"/>
    <property type="project" value="InterPro"/>
</dbReference>
<evidence type="ECO:0000256" key="3">
    <source>
        <dbReference type="ARBA" id="ARBA00022454"/>
    </source>
</evidence>
<keyword evidence="4" id="KW-0489">Methyltransferase</keyword>
<dbReference type="PROSITE" id="PS50868">
    <property type="entry name" value="POST_SET"/>
    <property type="match status" value="1"/>
</dbReference>
<dbReference type="InterPro" id="IPR025787">
    <property type="entry name" value="Hist-Lys_N-MeTrfase_SET2_plant"/>
</dbReference>
<evidence type="ECO:0000256" key="1">
    <source>
        <dbReference type="ARBA" id="ARBA00004123"/>
    </source>
</evidence>
<dbReference type="AlphaFoldDB" id="A0AAQ3QDH9"/>
<evidence type="ECO:0000256" key="8">
    <source>
        <dbReference type="SAM" id="MobiDB-lite"/>
    </source>
</evidence>
<name>A0AAQ3QDH9_9LILI</name>
<evidence type="ECO:0000256" key="5">
    <source>
        <dbReference type="ARBA" id="ARBA00022679"/>
    </source>
</evidence>
<keyword evidence="7" id="KW-0539">Nucleus</keyword>
<dbReference type="InterPro" id="IPR047893">
    <property type="entry name" value="ASHR3-like_SET"/>
</dbReference>
<evidence type="ECO:0000313" key="12">
    <source>
        <dbReference type="EMBL" id="WOL08616.1"/>
    </source>
</evidence>
<evidence type="ECO:0000259" key="10">
    <source>
        <dbReference type="PROSITE" id="PS50868"/>
    </source>
</evidence>
<dbReference type="InterPro" id="IPR006560">
    <property type="entry name" value="AWS_dom"/>
</dbReference>
<proteinExistence type="predicted"/>
<keyword evidence="6" id="KW-0949">S-adenosyl-L-methionine</keyword>
<evidence type="ECO:0000256" key="6">
    <source>
        <dbReference type="ARBA" id="ARBA00022691"/>
    </source>
</evidence>
<dbReference type="PROSITE" id="PS51578">
    <property type="entry name" value="SAM_MT43_SET2_2"/>
    <property type="match status" value="1"/>
</dbReference>
<dbReference type="EMBL" id="CP136894">
    <property type="protein sequence ID" value="WOL08616.1"/>
    <property type="molecule type" value="Genomic_DNA"/>
</dbReference>
<dbReference type="GO" id="GO:0005694">
    <property type="term" value="C:chromosome"/>
    <property type="evidence" value="ECO:0007669"/>
    <property type="project" value="UniProtKB-SubCell"/>
</dbReference>